<feature type="compositionally biased region" description="Low complexity" evidence="2">
    <location>
        <begin position="7"/>
        <end position="27"/>
    </location>
</feature>
<dbReference type="Proteomes" id="UP000216454">
    <property type="component" value="Unassembled WGS sequence"/>
</dbReference>
<evidence type="ECO:0008006" key="6">
    <source>
        <dbReference type="Google" id="ProtNLM"/>
    </source>
</evidence>
<feature type="coiled-coil region" evidence="1">
    <location>
        <begin position="128"/>
        <end position="155"/>
    </location>
</feature>
<comment type="caution">
    <text evidence="4">The sequence shown here is derived from an EMBL/GenBank/DDBJ whole genome shotgun (WGS) entry which is preliminary data.</text>
</comment>
<feature type="transmembrane region" description="Helical" evidence="3">
    <location>
        <begin position="100"/>
        <end position="121"/>
    </location>
</feature>
<gene>
    <name evidence="4" type="ORF">PSSU_0440</name>
</gene>
<evidence type="ECO:0000256" key="2">
    <source>
        <dbReference type="SAM" id="MobiDB-lite"/>
    </source>
</evidence>
<evidence type="ECO:0000313" key="4">
    <source>
        <dbReference type="EMBL" id="OZG52822.1"/>
    </source>
</evidence>
<name>A0A261F124_9BIFI</name>
<dbReference type="EMBL" id="MWWQ01000005">
    <property type="protein sequence ID" value="OZG52822.1"/>
    <property type="molecule type" value="Genomic_DNA"/>
</dbReference>
<feature type="compositionally biased region" description="Basic and acidic residues" evidence="2">
    <location>
        <begin position="45"/>
        <end position="59"/>
    </location>
</feature>
<evidence type="ECO:0000256" key="1">
    <source>
        <dbReference type="SAM" id="Coils"/>
    </source>
</evidence>
<dbReference type="RefSeq" id="WP_211278394.1">
    <property type="nucleotide sequence ID" value="NZ_MWWQ01000005.1"/>
</dbReference>
<feature type="region of interest" description="Disordered" evidence="2">
    <location>
        <begin position="165"/>
        <end position="206"/>
    </location>
</feature>
<reference evidence="4 5" key="1">
    <citation type="journal article" date="2017" name="BMC Genomics">
        <title>Comparative genomic and phylogenomic analyses of the Bifidobacteriaceae family.</title>
        <authorList>
            <person name="Lugli G.A."/>
            <person name="Milani C."/>
            <person name="Turroni F."/>
            <person name="Duranti S."/>
            <person name="Mancabelli L."/>
            <person name="Mangifesta M."/>
            <person name="Ferrario C."/>
            <person name="Modesto M."/>
            <person name="Mattarelli P."/>
            <person name="Jiri K."/>
            <person name="van Sinderen D."/>
            <person name="Ventura M."/>
        </authorList>
    </citation>
    <scope>NUCLEOTIDE SEQUENCE [LARGE SCALE GENOMIC DNA]</scope>
    <source>
        <strain evidence="4 5">DSM 24744</strain>
    </source>
</reference>
<organism evidence="4 5">
    <name type="scientific">Pseudoscardovia suis</name>
    <dbReference type="NCBI Taxonomy" id="987063"/>
    <lineage>
        <taxon>Bacteria</taxon>
        <taxon>Bacillati</taxon>
        <taxon>Actinomycetota</taxon>
        <taxon>Actinomycetes</taxon>
        <taxon>Bifidobacteriales</taxon>
        <taxon>Bifidobacteriaceae</taxon>
        <taxon>Pseudoscardovia</taxon>
    </lineage>
</organism>
<sequence length="206" mass="21617">MSGATEAAARQSQRRIASSSITSATSAHGAVRAPMAARGSAMPRLKPERRPDSHADGRRQSKTASRPALRVIDNEADATKHRIASPASWARHVSKPMLRVVIAIVVLVASMSGALTLRTLMIEDSFTLSTTKQNISQLQQDVEADELQLEQLNADLPNKATQMGMVPGSGSVTLDMGQGSQSSTASHDATDSGNASSDASAQGQAQ</sequence>
<keyword evidence="3" id="KW-0812">Transmembrane</keyword>
<feature type="compositionally biased region" description="Low complexity" evidence="2">
    <location>
        <begin position="191"/>
        <end position="206"/>
    </location>
</feature>
<feature type="compositionally biased region" description="Polar residues" evidence="2">
    <location>
        <begin position="178"/>
        <end position="187"/>
    </location>
</feature>
<feature type="region of interest" description="Disordered" evidence="2">
    <location>
        <begin position="1"/>
        <end position="74"/>
    </location>
</feature>
<dbReference type="AlphaFoldDB" id="A0A261F124"/>
<proteinExistence type="predicted"/>
<keyword evidence="1" id="KW-0175">Coiled coil</keyword>
<protein>
    <recommendedName>
        <fullName evidence="6">Cell division protein FtsL</fullName>
    </recommendedName>
</protein>
<keyword evidence="3" id="KW-1133">Transmembrane helix</keyword>
<evidence type="ECO:0000256" key="3">
    <source>
        <dbReference type="SAM" id="Phobius"/>
    </source>
</evidence>
<keyword evidence="3" id="KW-0472">Membrane</keyword>
<keyword evidence="5" id="KW-1185">Reference proteome</keyword>
<evidence type="ECO:0000313" key="5">
    <source>
        <dbReference type="Proteomes" id="UP000216454"/>
    </source>
</evidence>
<accession>A0A261F124</accession>